<comment type="caution">
    <text evidence="3">The sequence shown here is derived from an EMBL/GenBank/DDBJ whole genome shotgun (WGS) entry which is preliminary data.</text>
</comment>
<feature type="signal peptide" evidence="2">
    <location>
        <begin position="1"/>
        <end position="24"/>
    </location>
</feature>
<evidence type="ECO:0000256" key="2">
    <source>
        <dbReference type="SAM" id="SignalP"/>
    </source>
</evidence>
<sequence length="76" mass="7973">MHMSIPLSAACLALGLWTALPAAAAKAENGPPPKRKAAAPKFIPSSTQESARERERRLLRECKGRPNAGACAGYAS</sequence>
<proteinExistence type="predicted"/>
<keyword evidence="2" id="KW-0732">Signal</keyword>
<evidence type="ECO:0000313" key="4">
    <source>
        <dbReference type="Proteomes" id="UP000626210"/>
    </source>
</evidence>
<dbReference type="EMBL" id="BMYK01000038">
    <property type="protein sequence ID" value="GHD02148.1"/>
    <property type="molecule type" value="Genomic_DNA"/>
</dbReference>
<name>A0ABQ3GEM7_9BURK</name>
<protein>
    <recommendedName>
        <fullName evidence="5">PsiF repeat-containing protein</fullName>
    </recommendedName>
</protein>
<organism evidence="3 4">
    <name type="scientific">Pseudorhodoferax aquiterrae</name>
    <dbReference type="NCBI Taxonomy" id="747304"/>
    <lineage>
        <taxon>Bacteria</taxon>
        <taxon>Pseudomonadati</taxon>
        <taxon>Pseudomonadota</taxon>
        <taxon>Betaproteobacteria</taxon>
        <taxon>Burkholderiales</taxon>
        <taxon>Comamonadaceae</taxon>
    </lineage>
</organism>
<feature type="chain" id="PRO_5045671604" description="PsiF repeat-containing protein" evidence="2">
    <location>
        <begin position="25"/>
        <end position="76"/>
    </location>
</feature>
<accession>A0ABQ3GEM7</accession>
<feature type="region of interest" description="Disordered" evidence="1">
    <location>
        <begin position="25"/>
        <end position="54"/>
    </location>
</feature>
<reference evidence="4" key="1">
    <citation type="journal article" date="2019" name="Int. J. Syst. Evol. Microbiol.">
        <title>The Global Catalogue of Microorganisms (GCM) 10K type strain sequencing project: providing services to taxonomists for standard genome sequencing and annotation.</title>
        <authorList>
            <consortium name="The Broad Institute Genomics Platform"/>
            <consortium name="The Broad Institute Genome Sequencing Center for Infectious Disease"/>
            <person name="Wu L."/>
            <person name="Ma J."/>
        </authorList>
    </citation>
    <scope>NUCLEOTIDE SEQUENCE [LARGE SCALE GENOMIC DNA]</scope>
    <source>
        <strain evidence="4">KCTC 23314</strain>
    </source>
</reference>
<evidence type="ECO:0000313" key="3">
    <source>
        <dbReference type="EMBL" id="GHD02148.1"/>
    </source>
</evidence>
<dbReference type="Proteomes" id="UP000626210">
    <property type="component" value="Unassembled WGS sequence"/>
</dbReference>
<gene>
    <name evidence="3" type="ORF">GCM10007320_61130</name>
</gene>
<evidence type="ECO:0008006" key="5">
    <source>
        <dbReference type="Google" id="ProtNLM"/>
    </source>
</evidence>
<keyword evidence="4" id="KW-1185">Reference proteome</keyword>
<evidence type="ECO:0000256" key="1">
    <source>
        <dbReference type="SAM" id="MobiDB-lite"/>
    </source>
</evidence>